<evidence type="ECO:0000256" key="5">
    <source>
        <dbReference type="SAM" id="MobiDB-lite"/>
    </source>
</evidence>
<reference evidence="9" key="1">
    <citation type="submission" date="2022-11" db="EMBL/GenBank/DDBJ databases">
        <authorList>
            <person name="Scott C."/>
            <person name="Bruce N."/>
        </authorList>
    </citation>
    <scope>NUCLEOTIDE SEQUENCE</scope>
</reference>
<feature type="region of interest" description="Disordered" evidence="5">
    <location>
        <begin position="302"/>
        <end position="331"/>
    </location>
</feature>
<dbReference type="OrthoDB" id="5368598at2759"/>
<evidence type="ECO:0008006" key="11">
    <source>
        <dbReference type="Google" id="ProtNLM"/>
    </source>
</evidence>
<evidence type="ECO:0000256" key="6">
    <source>
        <dbReference type="SAM" id="Phobius"/>
    </source>
</evidence>
<feature type="transmembrane region" description="Helical" evidence="6">
    <location>
        <begin position="395"/>
        <end position="415"/>
    </location>
</feature>
<dbReference type="SUPFAM" id="SSF81321">
    <property type="entry name" value="Family A G protein-coupled receptor-like"/>
    <property type="match status" value="1"/>
</dbReference>
<comment type="caution">
    <text evidence="9">The sequence shown here is derived from an EMBL/GenBank/DDBJ whole genome shotgun (WGS) entry which is preliminary data.</text>
</comment>
<name>A0A9P1M753_9PEZI</name>
<feature type="domain" description="G protein-coupled receptor GPR1/2/3 C-terminal" evidence="8">
    <location>
        <begin position="383"/>
        <end position="456"/>
    </location>
</feature>
<feature type="transmembrane region" description="Helical" evidence="6">
    <location>
        <begin position="169"/>
        <end position="190"/>
    </location>
</feature>
<proteinExistence type="predicted"/>
<evidence type="ECO:0000259" key="8">
    <source>
        <dbReference type="Pfam" id="PF11970"/>
    </source>
</evidence>
<feature type="region of interest" description="Disordered" evidence="5">
    <location>
        <begin position="465"/>
        <end position="486"/>
    </location>
</feature>
<evidence type="ECO:0000256" key="3">
    <source>
        <dbReference type="ARBA" id="ARBA00022989"/>
    </source>
</evidence>
<evidence type="ECO:0000259" key="7">
    <source>
        <dbReference type="Pfam" id="PF11710"/>
    </source>
</evidence>
<dbReference type="Pfam" id="PF11970">
    <property type="entry name" value="GPR_Gpa2_C"/>
    <property type="match status" value="1"/>
</dbReference>
<keyword evidence="3 6" id="KW-1133">Transmembrane helix</keyword>
<keyword evidence="2 6" id="KW-0812">Transmembrane</keyword>
<dbReference type="GO" id="GO:0004930">
    <property type="term" value="F:G protein-coupled receptor activity"/>
    <property type="evidence" value="ECO:0007669"/>
    <property type="project" value="TreeGrafter"/>
</dbReference>
<dbReference type="InterPro" id="IPR022596">
    <property type="entry name" value="GPR1/2/3_C"/>
</dbReference>
<organism evidence="9 10">
    <name type="scientific">Parascedosporium putredinis</name>
    <dbReference type="NCBI Taxonomy" id="1442378"/>
    <lineage>
        <taxon>Eukaryota</taxon>
        <taxon>Fungi</taxon>
        <taxon>Dikarya</taxon>
        <taxon>Ascomycota</taxon>
        <taxon>Pezizomycotina</taxon>
        <taxon>Sordariomycetes</taxon>
        <taxon>Hypocreomycetidae</taxon>
        <taxon>Microascales</taxon>
        <taxon>Microascaceae</taxon>
        <taxon>Parascedosporium</taxon>
    </lineage>
</organism>
<dbReference type="EMBL" id="CALLCH030000001">
    <property type="protein sequence ID" value="CAI4210772.1"/>
    <property type="molecule type" value="Genomic_DNA"/>
</dbReference>
<dbReference type="Proteomes" id="UP000838763">
    <property type="component" value="Unassembled WGS sequence"/>
</dbReference>
<dbReference type="GO" id="GO:0007189">
    <property type="term" value="P:adenylate cyclase-activating G protein-coupled receptor signaling pathway"/>
    <property type="evidence" value="ECO:0007669"/>
    <property type="project" value="TreeGrafter"/>
</dbReference>
<keyword evidence="10" id="KW-1185">Reference proteome</keyword>
<evidence type="ECO:0000313" key="10">
    <source>
        <dbReference type="Proteomes" id="UP000838763"/>
    </source>
</evidence>
<sequence>MVLENLYLFLRGSNVDGIIDSRQDHGGTDVPSYLTSGNVTVLKITSLTCSAVSVVSALLAFYWFTRMRRSFRHDKRVFLTIGIEASDVAVLLIAIHTALYIFRPKRANGEYGLFPYRRYAYAAFFCFPILMASLAFLNKPYGYVNLGEQCYLPLQPSWPRTVLSWVPRYVIFLTILSIYLCIYLYVSLLMRRFGRADLTRTQQPGGLAHLGEPQSDAAPTAPPTIYQVSLPSSVKFDFGRVQYGTTPQRGPFPIKWKWPSANSAVADARPTPHPEHNLSDIESISPTTIDPEAQLVQPMELGAMPSRDDGSGEVSPLSNVGAGDISDSKSNTPVTFPLRLASAGTISPPCRERDCPGRSSYSSTTSSANLFIDTDRDLSGMAKTREKIRHQLRLLFIYPLVYMVVWLVPFISHILTWGEDDDSMPFVVLILGLASLCIQGAVNSMLFSIREKPWRHARRTRVTGSGTSSWKFKGSHRTRQPTVGRTREEMMVDGRIARLRLDYEIAERRLKNPLNRRSRQWWDSVDLEAMRAGTDEEALIRR</sequence>
<keyword evidence="4 6" id="KW-0472">Membrane</keyword>
<feature type="transmembrane region" description="Helical" evidence="6">
    <location>
        <begin position="119"/>
        <end position="137"/>
    </location>
</feature>
<dbReference type="AlphaFoldDB" id="A0A9P1M753"/>
<feature type="transmembrane region" description="Helical" evidence="6">
    <location>
        <begin position="77"/>
        <end position="99"/>
    </location>
</feature>
<dbReference type="Pfam" id="PF11710">
    <property type="entry name" value="Git3"/>
    <property type="match status" value="1"/>
</dbReference>
<feature type="transmembrane region" description="Helical" evidence="6">
    <location>
        <begin position="44"/>
        <end position="65"/>
    </location>
</feature>
<evidence type="ECO:0000256" key="4">
    <source>
        <dbReference type="ARBA" id="ARBA00023136"/>
    </source>
</evidence>
<accession>A0A9P1M753</accession>
<gene>
    <name evidence="9" type="ORF">PPNO1_LOCUS572</name>
</gene>
<protein>
    <recommendedName>
        <fullName evidence="11">G protein-coupled receptor GPR1</fullName>
    </recommendedName>
</protein>
<feature type="domain" description="Glucose receptor Git3-like N-terminal" evidence="7">
    <location>
        <begin position="78"/>
        <end position="190"/>
    </location>
</feature>
<evidence type="ECO:0000256" key="2">
    <source>
        <dbReference type="ARBA" id="ARBA00022692"/>
    </source>
</evidence>
<feature type="transmembrane region" description="Helical" evidence="6">
    <location>
        <begin position="427"/>
        <end position="449"/>
    </location>
</feature>
<comment type="subcellular location">
    <subcellularLocation>
        <location evidence="1">Membrane</location>
        <topology evidence="1">Multi-pass membrane protein</topology>
    </subcellularLocation>
</comment>
<dbReference type="PANTHER" id="PTHR23112">
    <property type="entry name" value="G PROTEIN-COUPLED RECEPTOR 157-RELATED"/>
    <property type="match status" value="1"/>
</dbReference>
<evidence type="ECO:0000256" key="1">
    <source>
        <dbReference type="ARBA" id="ARBA00004141"/>
    </source>
</evidence>
<dbReference type="InterPro" id="IPR023041">
    <property type="entry name" value="Glucose_rcpt_Git3-like_N"/>
</dbReference>
<evidence type="ECO:0000313" key="9">
    <source>
        <dbReference type="EMBL" id="CAI4210772.1"/>
    </source>
</evidence>
<dbReference type="PANTHER" id="PTHR23112:SF37">
    <property type="entry name" value="G PROTEIN-COUPLED RECEPTOR GPR1"/>
    <property type="match status" value="1"/>
</dbReference>
<dbReference type="GO" id="GO:0005886">
    <property type="term" value="C:plasma membrane"/>
    <property type="evidence" value="ECO:0007669"/>
    <property type="project" value="TreeGrafter"/>
</dbReference>